<accession>A0ABV0WJ33</accession>
<proteinExistence type="predicted"/>
<reference evidence="1 2" key="1">
    <citation type="submission" date="2021-06" db="EMBL/GenBank/DDBJ databases">
        <authorList>
            <person name="Palmer J.M."/>
        </authorList>
    </citation>
    <scope>NUCLEOTIDE SEQUENCE [LARGE SCALE GENOMIC DNA]</scope>
    <source>
        <strain evidence="1 2">XR_2019</strain>
        <tissue evidence="1">Muscle</tissue>
    </source>
</reference>
<dbReference type="EMBL" id="JAHRIM010051993">
    <property type="protein sequence ID" value="MEQ2269494.1"/>
    <property type="molecule type" value="Genomic_DNA"/>
</dbReference>
<gene>
    <name evidence="1" type="ORF">XENORESO_005275</name>
</gene>
<dbReference type="Proteomes" id="UP001444071">
    <property type="component" value="Unassembled WGS sequence"/>
</dbReference>
<keyword evidence="2" id="KW-1185">Reference proteome</keyword>
<sequence>MDSCRQLCILPPAFPPELCCFSLRLLLRAETSTCRASTTRSLSTTSLHAFCPQTHTDQGNRNTEFLYTYHEILWEKIPSFRANSFNYFFSSKLQSKTVYQ</sequence>
<evidence type="ECO:0000313" key="2">
    <source>
        <dbReference type="Proteomes" id="UP001444071"/>
    </source>
</evidence>
<organism evidence="1 2">
    <name type="scientific">Xenotaenia resolanae</name>
    <dbReference type="NCBI Taxonomy" id="208358"/>
    <lineage>
        <taxon>Eukaryota</taxon>
        <taxon>Metazoa</taxon>
        <taxon>Chordata</taxon>
        <taxon>Craniata</taxon>
        <taxon>Vertebrata</taxon>
        <taxon>Euteleostomi</taxon>
        <taxon>Actinopterygii</taxon>
        <taxon>Neopterygii</taxon>
        <taxon>Teleostei</taxon>
        <taxon>Neoteleostei</taxon>
        <taxon>Acanthomorphata</taxon>
        <taxon>Ovalentaria</taxon>
        <taxon>Atherinomorphae</taxon>
        <taxon>Cyprinodontiformes</taxon>
        <taxon>Goodeidae</taxon>
        <taxon>Xenotaenia</taxon>
    </lineage>
</organism>
<protein>
    <submittedName>
        <fullName evidence="1">Uncharacterized protein</fullName>
    </submittedName>
</protein>
<name>A0ABV0WJ33_9TELE</name>
<evidence type="ECO:0000313" key="1">
    <source>
        <dbReference type="EMBL" id="MEQ2269494.1"/>
    </source>
</evidence>
<comment type="caution">
    <text evidence="1">The sequence shown here is derived from an EMBL/GenBank/DDBJ whole genome shotgun (WGS) entry which is preliminary data.</text>
</comment>